<accession>A0A8T0WTF1</accession>
<keyword evidence="4" id="KW-1185">Reference proteome</keyword>
<dbReference type="InterPro" id="IPR025315">
    <property type="entry name" value="DUF4220"/>
</dbReference>
<feature type="domain" description="DUF4220" evidence="2">
    <location>
        <begin position="149"/>
        <end position="297"/>
    </location>
</feature>
<proteinExistence type="predicted"/>
<evidence type="ECO:0000313" key="4">
    <source>
        <dbReference type="Proteomes" id="UP000823388"/>
    </source>
</evidence>
<keyword evidence="1" id="KW-0812">Transmembrane</keyword>
<dbReference type="InterPro" id="IPR007658">
    <property type="entry name" value="DUF594"/>
</dbReference>
<feature type="transmembrane region" description="Helical" evidence="1">
    <location>
        <begin position="89"/>
        <end position="107"/>
    </location>
</feature>
<dbReference type="EMBL" id="CM029038">
    <property type="protein sequence ID" value="KAG2649577.1"/>
    <property type="molecule type" value="Genomic_DNA"/>
</dbReference>
<dbReference type="PANTHER" id="PTHR31325">
    <property type="entry name" value="OS01G0798800 PROTEIN-RELATED"/>
    <property type="match status" value="1"/>
</dbReference>
<keyword evidence="1" id="KW-1133">Transmembrane helix</keyword>
<organism evidence="3 4">
    <name type="scientific">Panicum virgatum</name>
    <name type="common">Blackwell switchgrass</name>
    <dbReference type="NCBI Taxonomy" id="38727"/>
    <lineage>
        <taxon>Eukaryota</taxon>
        <taxon>Viridiplantae</taxon>
        <taxon>Streptophyta</taxon>
        <taxon>Embryophyta</taxon>
        <taxon>Tracheophyta</taxon>
        <taxon>Spermatophyta</taxon>
        <taxon>Magnoliopsida</taxon>
        <taxon>Liliopsida</taxon>
        <taxon>Poales</taxon>
        <taxon>Poaceae</taxon>
        <taxon>PACMAD clade</taxon>
        <taxon>Panicoideae</taxon>
        <taxon>Panicodae</taxon>
        <taxon>Paniceae</taxon>
        <taxon>Panicinae</taxon>
        <taxon>Panicum</taxon>
        <taxon>Panicum sect. Hiantes</taxon>
    </lineage>
</organism>
<protein>
    <recommendedName>
        <fullName evidence="2">DUF4220 domain-containing protein</fullName>
    </recommendedName>
</protein>
<feature type="transmembrane region" description="Helical" evidence="1">
    <location>
        <begin position="14"/>
        <end position="32"/>
    </location>
</feature>
<evidence type="ECO:0000256" key="1">
    <source>
        <dbReference type="SAM" id="Phobius"/>
    </source>
</evidence>
<reference evidence="3" key="1">
    <citation type="submission" date="2020-05" db="EMBL/GenBank/DDBJ databases">
        <title>WGS assembly of Panicum virgatum.</title>
        <authorList>
            <person name="Lovell J.T."/>
            <person name="Jenkins J."/>
            <person name="Shu S."/>
            <person name="Juenger T.E."/>
            <person name="Schmutz J."/>
        </authorList>
    </citation>
    <scope>NUCLEOTIDE SEQUENCE</scope>
    <source>
        <strain evidence="3">AP13</strain>
    </source>
</reference>
<feature type="transmembrane region" description="Helical" evidence="1">
    <location>
        <begin position="249"/>
        <end position="271"/>
    </location>
</feature>
<evidence type="ECO:0000259" key="2">
    <source>
        <dbReference type="Pfam" id="PF13968"/>
    </source>
</evidence>
<name>A0A8T0WTF1_PANVG</name>
<comment type="caution">
    <text evidence="3">The sequence shown here is derived from an EMBL/GenBank/DDBJ whole genome shotgun (WGS) entry which is preliminary data.</text>
</comment>
<dbReference type="Proteomes" id="UP000823388">
    <property type="component" value="Chromosome 1N"/>
</dbReference>
<dbReference type="AlphaFoldDB" id="A0A8T0WTF1"/>
<evidence type="ECO:0000313" key="3">
    <source>
        <dbReference type="EMBL" id="KAG2649577.1"/>
    </source>
</evidence>
<keyword evidence="1" id="KW-0472">Membrane</keyword>
<feature type="transmembrane region" description="Helical" evidence="1">
    <location>
        <begin position="212"/>
        <end position="229"/>
    </location>
</feature>
<gene>
    <name evidence="3" type="ORF">PVAP13_1NG120319</name>
</gene>
<sequence length="532" mass="59597">MAAVDPVRLLRNEWALHVLVLLSFTLQVMLLITAEFRRRLDSGVLRVFIWSAYMLADSVAIYTIGPLAATSKSGEHSLMALLCLRHLQTFAVHVAGAAYVLYVSLVANSGYDLQRAAILLVVGAVKYGERVMALIHADSGLSTKKGLLQIAHHTLDIAKDLMKGRLRYIFESFPGNWKMSVEVSYKVAEMQLSLMHDVLYGKAEVIHTWYDLCARAFSLAATAIAALLFHLHLARVRNYPYHYTKKDVVVTYALLAGAVILESVSGLRSMFSIWTWAFLRNSTLCNFCPRDDVPSVGCTCPRRSTLRNSWGRAVLERWGSRYPGPSSSSLPVPTKEHRVVLESFDLELEEAILVWHIATGIYLHRYRRQKRMDGGGAWQEGDDDDLVEAVEALSNYMLFLLAVRPYMLPPLPSRWYYAMVCSSLIRIQWRSYRRHRHLSSIEDLFDRNGQILSSSGTYLQGAAGDAPGMKVLELIAQVWVEMLCYVGVRCSAHSHAVQLSNGGELITLAALLVRYYETGQLQSSGRSASSSV</sequence>
<feature type="transmembrane region" description="Helical" evidence="1">
    <location>
        <begin position="44"/>
        <end position="69"/>
    </location>
</feature>
<dbReference type="Pfam" id="PF04578">
    <property type="entry name" value="DUF594"/>
    <property type="match status" value="1"/>
</dbReference>
<dbReference type="Pfam" id="PF13968">
    <property type="entry name" value="DUF4220"/>
    <property type="match status" value="1"/>
</dbReference>